<proteinExistence type="predicted"/>
<organism evidence="3 4">
    <name type="scientific">Arabidopsis suecica</name>
    <name type="common">Swedish thale-cress</name>
    <name type="synonym">Cardaminopsis suecica</name>
    <dbReference type="NCBI Taxonomy" id="45249"/>
    <lineage>
        <taxon>Eukaryota</taxon>
        <taxon>Viridiplantae</taxon>
        <taxon>Streptophyta</taxon>
        <taxon>Embryophyta</taxon>
        <taxon>Tracheophyta</taxon>
        <taxon>Spermatophyta</taxon>
        <taxon>Magnoliopsida</taxon>
        <taxon>eudicotyledons</taxon>
        <taxon>Gunneridae</taxon>
        <taxon>Pentapetalae</taxon>
        <taxon>rosids</taxon>
        <taxon>malvids</taxon>
        <taxon>Brassicales</taxon>
        <taxon>Brassicaceae</taxon>
        <taxon>Camelineae</taxon>
        <taxon>Arabidopsis</taxon>
    </lineage>
</organism>
<evidence type="ECO:0000313" key="4">
    <source>
        <dbReference type="Proteomes" id="UP000694251"/>
    </source>
</evidence>
<dbReference type="PANTHER" id="PTHR47841">
    <property type="entry name" value="DIACYLGLYCEROL KINASE THETA-LIKE-RELATED"/>
    <property type="match status" value="1"/>
</dbReference>
<dbReference type="EMBL" id="JAEFBJ010000010">
    <property type="protein sequence ID" value="KAG7564721.1"/>
    <property type="molecule type" value="Genomic_DNA"/>
</dbReference>
<keyword evidence="4" id="KW-1185">Reference proteome</keyword>
<dbReference type="OrthoDB" id="1020576at2759"/>
<dbReference type="PROSITE" id="PS50081">
    <property type="entry name" value="ZF_DAG_PE_2"/>
    <property type="match status" value="1"/>
</dbReference>
<gene>
    <name evidence="3" type="ORF">ISN44_As10g014740</name>
</gene>
<keyword evidence="1" id="KW-0677">Repeat</keyword>
<evidence type="ECO:0000256" key="1">
    <source>
        <dbReference type="ARBA" id="ARBA00022737"/>
    </source>
</evidence>
<accession>A0A8T1ZX07</accession>
<evidence type="ECO:0000313" key="3">
    <source>
        <dbReference type="EMBL" id="KAG7564721.1"/>
    </source>
</evidence>
<protein>
    <submittedName>
        <fullName evidence="3">DC1</fullName>
    </submittedName>
</protein>
<dbReference type="InterPro" id="IPR004146">
    <property type="entry name" value="DC1"/>
</dbReference>
<dbReference type="Proteomes" id="UP000694251">
    <property type="component" value="Chromosome 10"/>
</dbReference>
<dbReference type="AlphaFoldDB" id="A0A8T1ZX07"/>
<dbReference type="Pfam" id="PF03107">
    <property type="entry name" value="C1_2"/>
    <property type="match status" value="2"/>
</dbReference>
<name>A0A8T1ZX07_ARASU</name>
<comment type="caution">
    <text evidence="3">The sequence shown here is derived from an EMBL/GenBank/DDBJ whole genome shotgun (WGS) entry which is preliminary data.</text>
</comment>
<feature type="domain" description="Phorbol-ester/DAG-type" evidence="2">
    <location>
        <begin position="125"/>
        <end position="183"/>
    </location>
</feature>
<dbReference type="InterPro" id="IPR002219">
    <property type="entry name" value="PKC_DAG/PE"/>
</dbReference>
<sequence>MEKVELPVHNHPLIPFTRFHHGLCTGCWSDSNGYIYGGYICNELGCNSVFHKECAESAAEINHHSHPNHPLKLFLAYKPFDCSLCGDSPRVGYSCSICDFKLDLSCARQPPPPQPAALEDFMVHEHPLILSNRREVELTLLKSTCKVCDASFFNSRQIYHCHQCDFLFHMECVELFPEAYHTCHPKHPLKFLTCGTPGYAEQKCLLCGKEFEETTSPL</sequence>
<reference evidence="3 4" key="1">
    <citation type="submission" date="2020-12" db="EMBL/GenBank/DDBJ databases">
        <title>Concerted genomic and epigenomic changes stabilize Arabidopsis allopolyploids.</title>
        <authorList>
            <person name="Chen Z."/>
        </authorList>
    </citation>
    <scope>NUCLEOTIDE SEQUENCE [LARGE SCALE GENOMIC DNA]</scope>
    <source>
        <strain evidence="3">As9502</strain>
        <tissue evidence="3">Leaf</tissue>
    </source>
</reference>
<evidence type="ECO:0000259" key="2">
    <source>
        <dbReference type="PROSITE" id="PS50081"/>
    </source>
</evidence>
<dbReference type="PANTHER" id="PTHR47841:SF7">
    <property type="entry name" value="CYSTEINE_HISTIDINE-RICH C1 DOMAIN PROTEIN"/>
    <property type="match status" value="1"/>
</dbReference>